<name>A0AAD1XW18_EUPCR</name>
<sequence length="952" mass="110167">MPKNKKKSKGKNQQKPKEVEPTPTQEEVKQEPVIGVPVDERISEKKDIKNEALEELKIDTKAAIKEEEKKAEEKNSKKPIKRRNSKFLMQDECPSPLLRPEFIYHNEDKAKKIWELMQTYQGVDQKSIQRSIVNHVEYTLAMTRFNFSDFGCYQATAFSMRDRLLESWNDTNQYFTTHNVKRVYYLSLEFLLGRLMQNTLNNINMEKNYREALLDIGYDLERLYDEEVDPALGNGGLGRLAACFLDSLATLEVPAWGYGIRYDYGIFKQVIRDGYQCEVPDFWLSGGNPWEIERPEVVYPIRFYGYTEKYEENGVERAQWKGGEIVMAKAYDTPVPGYNTFNCNNLRLWKSLPAQEFDFQSFNKGDYLSSVEMKQRAEYITSVLYPNDNSQEGKELRLKQQYFFCSATVRDVIRRFKKNNSDWKDFPKKAALQLNDTHPAIAAVEFLRILIDEEKLDWGEAWKILHSSFSYTNHTVLPEALETWSVGLISHLLPRHMELIFLINHYFMEDIAKKYPGDYQRMEEMSIIAEGDDKQVRMANLCILCSHKVNGVAELHTKLIQETIFKRFHEYFPNKIENKTNGVTPRRWIHCANPKLSDLITEALEDSEWIGELERIEYLENFAEDEEFVQKWIDIKKQNKEKLAAKVKEVLGIKIPVNALYDVQIKRIHEYKRQLMNILYVIHRYLTLKDMTPGEREKVVPRVVIIGGKAAPGYHNAKAIIKLVNAVGDIVNNDKDIGDILKVIFYPNYCVSAAQTLIPASELSQHISTAGMEASGTSNMKFVMNGCLIIGTMDGANVEISEEVGEDNMFIFGARVHEVDDIRHRLFAGEHNPIGKRLQRVFDAILSGTFGDVSIIHPIIHSLMDGKDYYLVTEDFDSYVKAQNKVDDTYRDQKKWNMMSILGVSRSAKFSSDRTIEEYCDSIWKVDRIPIPTPSDSERVRSFCKVYSAAKN</sequence>
<dbReference type="PROSITE" id="PS00102">
    <property type="entry name" value="PHOSPHORYLASE"/>
    <property type="match status" value="1"/>
</dbReference>
<dbReference type="PANTHER" id="PTHR11468:SF3">
    <property type="entry name" value="GLYCOGEN PHOSPHORYLASE, LIVER FORM"/>
    <property type="match status" value="1"/>
</dbReference>
<dbReference type="FunFam" id="3.40.50.2000:FF:000003">
    <property type="entry name" value="Alpha-1,4 glucan phosphorylase"/>
    <property type="match status" value="1"/>
</dbReference>
<evidence type="ECO:0000256" key="4">
    <source>
        <dbReference type="ARBA" id="ARBA00022533"/>
    </source>
</evidence>
<dbReference type="PIRSF" id="PIRSF000460">
    <property type="entry name" value="Pprylas_GlgP"/>
    <property type="match status" value="1"/>
</dbReference>
<comment type="function">
    <text evidence="10">Allosteric enzyme that catalyzes the rate-limiting step in glycogen catabolism, the phosphorolytic cleavage of glycogen to produce glucose-1-phosphate, and plays a central role in maintaining cellular and organismal glucose homeostasis.</text>
</comment>
<dbReference type="InterPro" id="IPR035090">
    <property type="entry name" value="Pyridoxal_P_attach_site"/>
</dbReference>
<evidence type="ECO:0000256" key="6">
    <source>
        <dbReference type="ARBA" id="ARBA00022679"/>
    </source>
</evidence>
<evidence type="ECO:0000256" key="2">
    <source>
        <dbReference type="ARBA" id="ARBA00001933"/>
    </source>
</evidence>
<dbReference type="GO" id="GO:0005980">
    <property type="term" value="P:glycogen catabolic process"/>
    <property type="evidence" value="ECO:0007669"/>
    <property type="project" value="TreeGrafter"/>
</dbReference>
<dbReference type="Pfam" id="PF00343">
    <property type="entry name" value="Phosphorylase"/>
    <property type="match status" value="1"/>
</dbReference>
<dbReference type="GO" id="GO:0005737">
    <property type="term" value="C:cytoplasm"/>
    <property type="evidence" value="ECO:0007669"/>
    <property type="project" value="TreeGrafter"/>
</dbReference>
<comment type="similarity">
    <text evidence="3 10">Belongs to the glycogen phosphorylase family.</text>
</comment>
<dbReference type="NCBIfam" id="TIGR02093">
    <property type="entry name" value="P_ylase"/>
    <property type="match status" value="1"/>
</dbReference>
<evidence type="ECO:0000256" key="1">
    <source>
        <dbReference type="ARBA" id="ARBA00001275"/>
    </source>
</evidence>
<dbReference type="Gene3D" id="3.40.50.2000">
    <property type="entry name" value="Glycogen Phosphorylase B"/>
    <property type="match status" value="2"/>
</dbReference>
<evidence type="ECO:0000256" key="10">
    <source>
        <dbReference type="RuleBase" id="RU000587"/>
    </source>
</evidence>
<keyword evidence="4" id="KW-0021">Allosteric enzyme</keyword>
<evidence type="ECO:0000256" key="12">
    <source>
        <dbReference type="SAM" id="MobiDB-lite"/>
    </source>
</evidence>
<evidence type="ECO:0000256" key="8">
    <source>
        <dbReference type="ARBA" id="ARBA00023277"/>
    </source>
</evidence>
<evidence type="ECO:0000313" key="13">
    <source>
        <dbReference type="EMBL" id="CAI2380007.1"/>
    </source>
</evidence>
<keyword evidence="6 10" id="KW-0808">Transferase</keyword>
<dbReference type="CDD" id="cd04300">
    <property type="entry name" value="GT35_Glycogen_Phosphorylase"/>
    <property type="match status" value="1"/>
</dbReference>
<dbReference type="FunFam" id="3.40.50.2000:FF:000002">
    <property type="entry name" value="Alpha-1,4 glucan phosphorylase"/>
    <property type="match status" value="1"/>
</dbReference>
<keyword evidence="7 9" id="KW-0663">Pyridoxal phosphate</keyword>
<organism evidence="13 14">
    <name type="scientific">Euplotes crassus</name>
    <dbReference type="NCBI Taxonomy" id="5936"/>
    <lineage>
        <taxon>Eukaryota</taxon>
        <taxon>Sar</taxon>
        <taxon>Alveolata</taxon>
        <taxon>Ciliophora</taxon>
        <taxon>Intramacronucleata</taxon>
        <taxon>Spirotrichea</taxon>
        <taxon>Hypotrichia</taxon>
        <taxon>Euplotida</taxon>
        <taxon>Euplotidae</taxon>
        <taxon>Moneuplotes</taxon>
    </lineage>
</organism>
<evidence type="ECO:0000256" key="3">
    <source>
        <dbReference type="ARBA" id="ARBA00006047"/>
    </source>
</evidence>
<evidence type="ECO:0000256" key="7">
    <source>
        <dbReference type="ARBA" id="ARBA00022898"/>
    </source>
</evidence>
<proteinExistence type="inferred from homology"/>
<dbReference type="EC" id="2.4.1.1" evidence="10"/>
<comment type="cofactor">
    <cofactor evidence="2 10">
        <name>pyridoxal 5'-phosphate</name>
        <dbReference type="ChEBI" id="CHEBI:597326"/>
    </cofactor>
</comment>
<dbReference type="EMBL" id="CAMPGE010021905">
    <property type="protein sequence ID" value="CAI2380007.1"/>
    <property type="molecule type" value="Genomic_DNA"/>
</dbReference>
<feature type="region of interest" description="Disordered" evidence="12">
    <location>
        <begin position="1"/>
        <end position="39"/>
    </location>
</feature>
<dbReference type="Proteomes" id="UP001295684">
    <property type="component" value="Unassembled WGS sequence"/>
</dbReference>
<dbReference type="InterPro" id="IPR011833">
    <property type="entry name" value="Glycg_phsphrylas"/>
</dbReference>
<evidence type="ECO:0000256" key="11">
    <source>
        <dbReference type="SAM" id="Coils"/>
    </source>
</evidence>
<feature type="compositionally biased region" description="Basic residues" evidence="12">
    <location>
        <begin position="1"/>
        <end position="14"/>
    </location>
</feature>
<comment type="caution">
    <text evidence="13">The sequence shown here is derived from an EMBL/GenBank/DDBJ whole genome shotgun (WGS) entry which is preliminary data.</text>
</comment>
<feature type="modified residue" description="N6-(pyridoxal phosphate)lysine" evidence="9">
    <location>
        <position position="781"/>
    </location>
</feature>
<evidence type="ECO:0000313" key="14">
    <source>
        <dbReference type="Proteomes" id="UP001295684"/>
    </source>
</evidence>
<dbReference type="InterPro" id="IPR000811">
    <property type="entry name" value="Glyco_trans_35"/>
</dbReference>
<feature type="coiled-coil region" evidence="11">
    <location>
        <begin position="50"/>
        <end position="77"/>
    </location>
</feature>
<evidence type="ECO:0000256" key="5">
    <source>
        <dbReference type="ARBA" id="ARBA00022676"/>
    </source>
</evidence>
<dbReference type="AlphaFoldDB" id="A0AAD1XW18"/>
<protein>
    <recommendedName>
        <fullName evidence="10">Alpha-1,4 glucan phosphorylase</fullName>
        <ecNumber evidence="10">2.4.1.1</ecNumber>
    </recommendedName>
</protein>
<dbReference type="PANTHER" id="PTHR11468">
    <property type="entry name" value="GLYCOGEN PHOSPHORYLASE"/>
    <property type="match status" value="1"/>
</dbReference>
<accession>A0AAD1XW18</accession>
<comment type="catalytic activity">
    <reaction evidence="1 10">
        <text>[(1-&gt;4)-alpha-D-glucosyl](n) + phosphate = [(1-&gt;4)-alpha-D-glucosyl](n-1) + alpha-D-glucose 1-phosphate</text>
        <dbReference type="Rhea" id="RHEA:41732"/>
        <dbReference type="Rhea" id="RHEA-COMP:9584"/>
        <dbReference type="Rhea" id="RHEA-COMP:9586"/>
        <dbReference type="ChEBI" id="CHEBI:15444"/>
        <dbReference type="ChEBI" id="CHEBI:43474"/>
        <dbReference type="ChEBI" id="CHEBI:58601"/>
        <dbReference type="EC" id="2.4.1.1"/>
    </reaction>
</comment>
<keyword evidence="14" id="KW-1185">Reference proteome</keyword>
<keyword evidence="11" id="KW-0175">Coiled coil</keyword>
<reference evidence="13" key="1">
    <citation type="submission" date="2023-07" db="EMBL/GenBank/DDBJ databases">
        <authorList>
            <consortium name="AG Swart"/>
            <person name="Singh M."/>
            <person name="Singh A."/>
            <person name="Seah K."/>
            <person name="Emmerich C."/>
        </authorList>
    </citation>
    <scope>NUCLEOTIDE SEQUENCE</scope>
    <source>
        <strain evidence="13">DP1</strain>
    </source>
</reference>
<dbReference type="GO" id="GO:0030170">
    <property type="term" value="F:pyridoxal phosphate binding"/>
    <property type="evidence" value="ECO:0007669"/>
    <property type="project" value="InterPro"/>
</dbReference>
<gene>
    <name evidence="13" type="ORF">ECRASSUSDP1_LOCUS21431</name>
</gene>
<dbReference type="GO" id="GO:0008184">
    <property type="term" value="F:glycogen phosphorylase activity"/>
    <property type="evidence" value="ECO:0007669"/>
    <property type="project" value="InterPro"/>
</dbReference>
<keyword evidence="5 10" id="KW-0328">Glycosyltransferase</keyword>
<keyword evidence="8 10" id="KW-0119">Carbohydrate metabolism</keyword>
<feature type="compositionally biased region" description="Basic and acidic residues" evidence="12">
    <location>
        <begin position="15"/>
        <end position="30"/>
    </location>
</feature>
<dbReference type="SUPFAM" id="SSF53756">
    <property type="entry name" value="UDP-Glycosyltransferase/glycogen phosphorylase"/>
    <property type="match status" value="1"/>
</dbReference>
<evidence type="ECO:0000256" key="9">
    <source>
        <dbReference type="PIRSR" id="PIRSR000460-1"/>
    </source>
</evidence>